<comment type="caution">
    <text evidence="1">The sequence shown here is derived from an EMBL/GenBank/DDBJ whole genome shotgun (WGS) entry which is preliminary data.</text>
</comment>
<evidence type="ECO:0000313" key="1">
    <source>
        <dbReference type="EMBL" id="CAJ2661334.1"/>
    </source>
</evidence>
<reference evidence="1" key="1">
    <citation type="submission" date="2023-10" db="EMBL/GenBank/DDBJ databases">
        <authorList>
            <person name="Rodriguez Cubillos JULIANA M."/>
            <person name="De Vega J."/>
        </authorList>
    </citation>
    <scope>NUCLEOTIDE SEQUENCE</scope>
</reference>
<dbReference type="EMBL" id="CASHSV030000311">
    <property type="protein sequence ID" value="CAJ2661334.1"/>
    <property type="molecule type" value="Genomic_DNA"/>
</dbReference>
<dbReference type="Proteomes" id="UP001177021">
    <property type="component" value="Unassembled WGS sequence"/>
</dbReference>
<protein>
    <submittedName>
        <fullName evidence="1">Uncharacterized protein</fullName>
    </submittedName>
</protein>
<evidence type="ECO:0000313" key="2">
    <source>
        <dbReference type="Proteomes" id="UP001177021"/>
    </source>
</evidence>
<organism evidence="1 2">
    <name type="scientific">Trifolium pratense</name>
    <name type="common">Red clover</name>
    <dbReference type="NCBI Taxonomy" id="57577"/>
    <lineage>
        <taxon>Eukaryota</taxon>
        <taxon>Viridiplantae</taxon>
        <taxon>Streptophyta</taxon>
        <taxon>Embryophyta</taxon>
        <taxon>Tracheophyta</taxon>
        <taxon>Spermatophyta</taxon>
        <taxon>Magnoliopsida</taxon>
        <taxon>eudicotyledons</taxon>
        <taxon>Gunneridae</taxon>
        <taxon>Pentapetalae</taxon>
        <taxon>rosids</taxon>
        <taxon>fabids</taxon>
        <taxon>Fabales</taxon>
        <taxon>Fabaceae</taxon>
        <taxon>Papilionoideae</taxon>
        <taxon>50 kb inversion clade</taxon>
        <taxon>NPAAA clade</taxon>
        <taxon>Hologalegina</taxon>
        <taxon>IRL clade</taxon>
        <taxon>Trifolieae</taxon>
        <taxon>Trifolium</taxon>
    </lineage>
</organism>
<proteinExistence type="predicted"/>
<keyword evidence="2" id="KW-1185">Reference proteome</keyword>
<gene>
    <name evidence="1" type="ORF">MILVUS5_LOCUS27064</name>
</gene>
<name>A0ACB0KZI5_TRIPR</name>
<accession>A0ACB0KZI5</accession>
<sequence length="167" mass="18464">MKALTLIILTFSIGVFSHATPILVTHPQLQMNLSSTLNHTQQQINETRLSGSNCFYTIDIKTSCSSPENTTDLIGILVGDAEGNEVVATLDGPYAGMLKPCMTIPFTLLGPCIGKICKLYFHRIGLDGWMPETVTAYNIDDNSPITFTFNYFIHENQFSGFDYCHSS</sequence>